<keyword evidence="2" id="KW-1185">Reference proteome</keyword>
<dbReference type="Proteomes" id="UP000814128">
    <property type="component" value="Unassembled WGS sequence"/>
</dbReference>
<evidence type="ECO:0000313" key="2">
    <source>
        <dbReference type="Proteomes" id="UP000814128"/>
    </source>
</evidence>
<sequence>MSSLGELLKDGPSPELLTAIQNDVSYKALVPLLDTELERQEVRLRDLRAYRNMLAAPIHNLPAEIISRVFLYYASEECALFDLRWTCLLFVCRRWRDIGNSSPPLWSFIDLGKPSHDYSRMWTQLARLVAQRNRAGDWPLTIKCALYGSCSSDIVNMYDPFFWKPEFLRSLDINMDVEALCAVLGRMASFSHPLLKFLRVQARLRVLEDNVEEGDPQAEHPIHLPSALLGRAIPHLEILELWDVIPDWSTIRNITSLHVSLTSPPDPEHKFALRDLIDALSRCPQLESLKADIPPVPALDPLLCNGATLSKLCVLHLRGNWLSCLQVLTCIIIPPSATLACNAPLPSGPVYRPLALYFRRHYRSVGAPTIKGLAFDAPDHCYRQFTIAAATDTEFHDTILKVDYPTCFQFMSYPRTQPALRQIIRKTLHALPLQSVTHIWTSSVNSLTEKTWRTLIALVPSATTISVSPNDDADTLMDALHWFLMNQKCRPFAQIHINASLIRRTISYCDEEEREALIASAKAAFESVIVYLDAAKAAGLPLDVLQLTESIFPDGVQLKDLFGKLVQGVILDGRLVNKEIARQDRQRSRQNREELIAKFPELAHRLASVPGLNESDDE</sequence>
<reference evidence="1" key="2">
    <citation type="journal article" date="2022" name="New Phytol.">
        <title>Evolutionary transition to the ectomycorrhizal habit in the genomes of a hyperdiverse lineage of mushroom-forming fungi.</title>
        <authorList>
            <person name="Looney B."/>
            <person name="Miyauchi S."/>
            <person name="Morin E."/>
            <person name="Drula E."/>
            <person name="Courty P.E."/>
            <person name="Kohler A."/>
            <person name="Kuo A."/>
            <person name="LaButti K."/>
            <person name="Pangilinan J."/>
            <person name="Lipzen A."/>
            <person name="Riley R."/>
            <person name="Andreopoulos W."/>
            <person name="He G."/>
            <person name="Johnson J."/>
            <person name="Nolan M."/>
            <person name="Tritt A."/>
            <person name="Barry K.W."/>
            <person name="Grigoriev I.V."/>
            <person name="Nagy L.G."/>
            <person name="Hibbett D."/>
            <person name="Henrissat B."/>
            <person name="Matheny P.B."/>
            <person name="Labbe J."/>
            <person name="Martin F.M."/>
        </authorList>
    </citation>
    <scope>NUCLEOTIDE SEQUENCE</scope>
    <source>
        <strain evidence="1">EC-137</strain>
    </source>
</reference>
<reference evidence="1" key="1">
    <citation type="submission" date="2021-02" db="EMBL/GenBank/DDBJ databases">
        <authorList>
            <consortium name="DOE Joint Genome Institute"/>
            <person name="Ahrendt S."/>
            <person name="Looney B.P."/>
            <person name="Miyauchi S."/>
            <person name="Morin E."/>
            <person name="Drula E."/>
            <person name="Courty P.E."/>
            <person name="Chicoki N."/>
            <person name="Fauchery L."/>
            <person name="Kohler A."/>
            <person name="Kuo A."/>
            <person name="Labutti K."/>
            <person name="Pangilinan J."/>
            <person name="Lipzen A."/>
            <person name="Riley R."/>
            <person name="Andreopoulos W."/>
            <person name="He G."/>
            <person name="Johnson J."/>
            <person name="Barry K.W."/>
            <person name="Grigoriev I.V."/>
            <person name="Nagy L."/>
            <person name="Hibbett D."/>
            <person name="Henrissat B."/>
            <person name="Matheny P.B."/>
            <person name="Labbe J."/>
            <person name="Martin F."/>
        </authorList>
    </citation>
    <scope>NUCLEOTIDE SEQUENCE</scope>
    <source>
        <strain evidence="1">EC-137</strain>
    </source>
</reference>
<gene>
    <name evidence="1" type="ORF">K488DRAFT_90297</name>
</gene>
<comment type="caution">
    <text evidence="1">The sequence shown here is derived from an EMBL/GenBank/DDBJ whole genome shotgun (WGS) entry which is preliminary data.</text>
</comment>
<proteinExistence type="predicted"/>
<evidence type="ECO:0000313" key="1">
    <source>
        <dbReference type="EMBL" id="KAI0027924.1"/>
    </source>
</evidence>
<name>A0ACB8Q7Y8_9AGAM</name>
<dbReference type="EMBL" id="MU273818">
    <property type="protein sequence ID" value="KAI0027924.1"/>
    <property type="molecule type" value="Genomic_DNA"/>
</dbReference>
<accession>A0ACB8Q7Y8</accession>
<protein>
    <submittedName>
        <fullName evidence="1">Uncharacterized protein</fullName>
    </submittedName>
</protein>
<organism evidence="1 2">
    <name type="scientific">Vararia minispora EC-137</name>
    <dbReference type="NCBI Taxonomy" id="1314806"/>
    <lineage>
        <taxon>Eukaryota</taxon>
        <taxon>Fungi</taxon>
        <taxon>Dikarya</taxon>
        <taxon>Basidiomycota</taxon>
        <taxon>Agaricomycotina</taxon>
        <taxon>Agaricomycetes</taxon>
        <taxon>Russulales</taxon>
        <taxon>Lachnocladiaceae</taxon>
        <taxon>Vararia</taxon>
    </lineage>
</organism>